<feature type="compositionally biased region" description="Polar residues" evidence="1">
    <location>
        <begin position="21"/>
        <end position="36"/>
    </location>
</feature>
<proteinExistence type="predicted"/>
<feature type="region of interest" description="Disordered" evidence="1">
    <location>
        <begin position="210"/>
        <end position="233"/>
    </location>
</feature>
<feature type="compositionally biased region" description="Basic and acidic residues" evidence="1">
    <location>
        <begin position="111"/>
        <end position="128"/>
    </location>
</feature>
<reference evidence="2 3" key="1">
    <citation type="journal article" date="2018" name="Sci. Rep.">
        <title>Comparative genomics provides insights into the lifestyle and reveals functional heterogeneity of dark septate endophytic fungi.</title>
        <authorList>
            <person name="Knapp D.G."/>
            <person name="Nemeth J.B."/>
            <person name="Barry K."/>
            <person name="Hainaut M."/>
            <person name="Henrissat B."/>
            <person name="Johnson J."/>
            <person name="Kuo A."/>
            <person name="Lim J.H.P."/>
            <person name="Lipzen A."/>
            <person name="Nolan M."/>
            <person name="Ohm R.A."/>
            <person name="Tamas L."/>
            <person name="Grigoriev I.V."/>
            <person name="Spatafora J.W."/>
            <person name="Nagy L.G."/>
            <person name="Kovacs G.M."/>
        </authorList>
    </citation>
    <scope>NUCLEOTIDE SEQUENCE [LARGE SCALE GENOMIC DNA]</scope>
    <source>
        <strain evidence="2 3">DSE2036</strain>
    </source>
</reference>
<keyword evidence="3" id="KW-1185">Reference proteome</keyword>
<evidence type="ECO:0000313" key="2">
    <source>
        <dbReference type="EMBL" id="PVI07205.1"/>
    </source>
</evidence>
<dbReference type="EMBL" id="KZ805305">
    <property type="protein sequence ID" value="PVI07205.1"/>
    <property type="molecule type" value="Genomic_DNA"/>
</dbReference>
<evidence type="ECO:0000256" key="1">
    <source>
        <dbReference type="SAM" id="MobiDB-lite"/>
    </source>
</evidence>
<feature type="compositionally biased region" description="Basic and acidic residues" evidence="1">
    <location>
        <begin position="404"/>
        <end position="421"/>
    </location>
</feature>
<evidence type="ECO:0000313" key="3">
    <source>
        <dbReference type="Proteomes" id="UP000244855"/>
    </source>
</evidence>
<accession>A0A2V1ED74</accession>
<protein>
    <submittedName>
        <fullName evidence="2">Uncharacterized protein</fullName>
    </submittedName>
</protein>
<gene>
    <name evidence="2" type="ORF">DM02DRAFT_666947</name>
</gene>
<feature type="region of interest" description="Disordered" evidence="1">
    <location>
        <begin position="75"/>
        <end position="128"/>
    </location>
</feature>
<sequence length="521" mass="61703">MPQRKEKSSHRTHSLKKDPKNAQSQPSPKTPSTLQSHYMFDTAASKNRYRDKVPLTPSIAAQLSPSLEFKSSLVRRVSSIKQDARRPTSLRINTGVWDSADLDSPLRSARSIRDQPPQKETGGDDASKNAKILELEQRLAQAVAEKGELETKLQQREHEGVYLSEKELQNLSINTREIYERNEALEETLHQYLSDIGMWRAKWEQAQQQLEEQEERQRQQRRERSSALSPIKREGEEVHMIPINEDLSAAYDDLRLDYEDTRVIVQKLRAENKDLHDGVPRMRRENQILKKQLAFYQTHCETIQKSLDNATAESAEWKAEYKLTLDKLEKQRFEFDTLLEQKDVEMNRCIREYRDGMSEQNGEWWDIQSLQKKLRKMEQDNYEISQRLEAVKKDKEAAYQESSKLNKELGEMKKSRSDYNHPSRKLAHKSWDTAEAAAARKQTMTKLRKEKRMERERDNREEEILEQVRRWYMEKSYPPGKRSYTKLPRKSWHRWHGDEWLDRGATHVDTRDKEVIDRLRR</sequence>
<organism evidence="2 3">
    <name type="scientific">Periconia macrospinosa</name>
    <dbReference type="NCBI Taxonomy" id="97972"/>
    <lineage>
        <taxon>Eukaryota</taxon>
        <taxon>Fungi</taxon>
        <taxon>Dikarya</taxon>
        <taxon>Ascomycota</taxon>
        <taxon>Pezizomycotina</taxon>
        <taxon>Dothideomycetes</taxon>
        <taxon>Pleosporomycetidae</taxon>
        <taxon>Pleosporales</taxon>
        <taxon>Massarineae</taxon>
        <taxon>Periconiaceae</taxon>
        <taxon>Periconia</taxon>
    </lineage>
</organism>
<dbReference type="AlphaFoldDB" id="A0A2V1ED74"/>
<feature type="compositionally biased region" description="Basic and acidic residues" evidence="1">
    <location>
        <begin position="215"/>
        <end position="233"/>
    </location>
</feature>
<feature type="region of interest" description="Disordered" evidence="1">
    <location>
        <begin position="404"/>
        <end position="432"/>
    </location>
</feature>
<feature type="region of interest" description="Disordered" evidence="1">
    <location>
        <begin position="1"/>
        <end position="50"/>
    </location>
</feature>
<name>A0A2V1ED74_9PLEO</name>
<dbReference type="Proteomes" id="UP000244855">
    <property type="component" value="Unassembled WGS sequence"/>
</dbReference>